<feature type="chain" id="PRO_5045344857" description="EamA domain-containing protein" evidence="2">
    <location>
        <begin position="18"/>
        <end position="100"/>
    </location>
</feature>
<evidence type="ECO:0000313" key="4">
    <source>
        <dbReference type="Proteomes" id="UP000824321"/>
    </source>
</evidence>
<keyword evidence="4" id="KW-1185">Reference proteome</keyword>
<feature type="signal peptide" evidence="2">
    <location>
        <begin position="1"/>
        <end position="17"/>
    </location>
</feature>
<dbReference type="Proteomes" id="UP000824321">
    <property type="component" value="Chromosome"/>
</dbReference>
<accession>A0ABX9A2F0</accession>
<keyword evidence="2" id="KW-0732">Signal</keyword>
<organism evidence="3 4">
    <name type="scientific">Qipengyuania gelatinilytica</name>
    <dbReference type="NCBI Taxonomy" id="2867231"/>
    <lineage>
        <taxon>Bacteria</taxon>
        <taxon>Pseudomonadati</taxon>
        <taxon>Pseudomonadota</taxon>
        <taxon>Alphaproteobacteria</taxon>
        <taxon>Sphingomonadales</taxon>
        <taxon>Erythrobacteraceae</taxon>
        <taxon>Qipengyuania</taxon>
    </lineage>
</organism>
<gene>
    <name evidence="3" type="ORF">K3136_00365</name>
</gene>
<dbReference type="EMBL" id="CP081294">
    <property type="protein sequence ID" value="QZD95221.1"/>
    <property type="molecule type" value="Genomic_DNA"/>
</dbReference>
<evidence type="ECO:0000256" key="2">
    <source>
        <dbReference type="SAM" id="SignalP"/>
    </source>
</evidence>
<feature type="transmembrane region" description="Helical" evidence="1">
    <location>
        <begin position="6"/>
        <end position="25"/>
    </location>
</feature>
<proteinExistence type="predicted"/>
<evidence type="ECO:0000313" key="3">
    <source>
        <dbReference type="EMBL" id="QZD95221.1"/>
    </source>
</evidence>
<feature type="transmembrane region" description="Helical" evidence="1">
    <location>
        <begin position="66"/>
        <end position="87"/>
    </location>
</feature>
<name>A0ABX9A2F0_9SPHN</name>
<dbReference type="RefSeq" id="WP_221430962.1">
    <property type="nucleotide sequence ID" value="NZ_CP081294.1"/>
</dbReference>
<keyword evidence="1" id="KW-1133">Transmembrane helix</keyword>
<evidence type="ECO:0000256" key="1">
    <source>
        <dbReference type="SAM" id="Phobius"/>
    </source>
</evidence>
<keyword evidence="1" id="KW-0812">Transmembrane</keyword>
<protein>
    <recommendedName>
        <fullName evidence="5">EamA domain-containing protein</fullName>
    </recommendedName>
</protein>
<sequence>MMIGTAALVIGSYAAMSASMSAFVAKVSPTIGPRLRHLFAGASPLAVLLAVRLEGGPSTTLDGMDLFSAGGLVALGIVTSSVVGKVIPTATSDRTKLTSR</sequence>
<keyword evidence="1" id="KW-0472">Membrane</keyword>
<evidence type="ECO:0008006" key="5">
    <source>
        <dbReference type="Google" id="ProtNLM"/>
    </source>
</evidence>
<reference evidence="3 4" key="1">
    <citation type="submission" date="2021-08" db="EMBL/GenBank/DDBJ databases">
        <title>Comparative Genomics Analysis of the Genus Qipengyuania Reveals Extensive Genetic Diversity and Metabolic Versatility, Including the Description of Fifteen Novel Species.</title>
        <authorList>
            <person name="Liu Y."/>
        </authorList>
    </citation>
    <scope>NUCLEOTIDE SEQUENCE [LARGE SCALE GENOMIC DNA]</scope>
    <source>
        <strain evidence="3 4">1NDH1</strain>
    </source>
</reference>